<keyword evidence="1" id="KW-0808">Transferase</keyword>
<accession>A0A060CFA5</accession>
<organism evidence="3">
    <name type="scientific">uncultured Streptomyces sp</name>
    <dbReference type="NCBI Taxonomy" id="174707"/>
    <lineage>
        <taxon>Bacteria</taxon>
        <taxon>Bacillati</taxon>
        <taxon>Actinomycetota</taxon>
        <taxon>Actinomycetes</taxon>
        <taxon>Kitasatosporales</taxon>
        <taxon>Streptomycetaceae</taxon>
        <taxon>Streptomyces</taxon>
        <taxon>environmental samples</taxon>
    </lineage>
</organism>
<dbReference type="AlphaFoldDB" id="A0A060CFA5"/>
<reference evidence="3" key="1">
    <citation type="journal article" date="2013" name="Environ. Microbiol.">
        <title>Seasonally variable intestinal metagenomes of the red palm weevil (Rhynchophorus ferrugineus).</title>
        <authorList>
            <person name="Jia S."/>
            <person name="Zhang X."/>
            <person name="Zhang G."/>
            <person name="Yin A."/>
            <person name="Zhang S."/>
            <person name="Li F."/>
            <person name="Wang L."/>
            <person name="Zhao D."/>
            <person name="Yun Q."/>
            <person name="Tala"/>
            <person name="Wang J."/>
            <person name="Sun G."/>
            <person name="Baabdullah M."/>
            <person name="Yu X."/>
            <person name="Hu S."/>
            <person name="Al-Mssallem I.S."/>
            <person name="Yu J."/>
        </authorList>
    </citation>
    <scope>NUCLEOTIDE SEQUENCE</scope>
</reference>
<dbReference type="GO" id="GO:0016740">
    <property type="term" value="F:transferase activity"/>
    <property type="evidence" value="ECO:0007669"/>
    <property type="project" value="UniProtKB-KW"/>
</dbReference>
<dbReference type="EMBL" id="KF124091">
    <property type="protein sequence ID" value="AIA91406.1"/>
    <property type="molecule type" value="Genomic_DNA"/>
</dbReference>
<feature type="non-terminal residue" evidence="3">
    <location>
        <position position="185"/>
    </location>
</feature>
<dbReference type="Gene3D" id="3.40.50.2000">
    <property type="entry name" value="Glycogen Phosphorylase B"/>
    <property type="match status" value="1"/>
</dbReference>
<evidence type="ECO:0000313" key="3">
    <source>
        <dbReference type="EMBL" id="AIA91406.1"/>
    </source>
</evidence>
<name>A0A060CFA5_9ACTN</name>
<evidence type="ECO:0000256" key="1">
    <source>
        <dbReference type="ARBA" id="ARBA00022679"/>
    </source>
</evidence>
<evidence type="ECO:0000259" key="2">
    <source>
        <dbReference type="Pfam" id="PF21036"/>
    </source>
</evidence>
<feature type="domain" description="Erythromycin biosynthesis protein CIII-like N-terminal" evidence="2">
    <location>
        <begin position="12"/>
        <end position="146"/>
    </location>
</feature>
<dbReference type="Pfam" id="PF21036">
    <property type="entry name" value="EryCIII-like_N"/>
    <property type="match status" value="1"/>
</dbReference>
<protein>
    <submittedName>
        <fullName evidence="3">CAZy families GT1 protein</fullName>
    </submittedName>
</protein>
<dbReference type="SUPFAM" id="SSF53756">
    <property type="entry name" value="UDP-Glycosyltransferase/glycogen phosphorylase"/>
    <property type="match status" value="1"/>
</dbReference>
<sequence length="185" mass="19925">MSHYLHLVPLAWACRVAGHEVRVAGRPPVELIVGSGLPAVPVGGAYDFVNGLGAVHQNIERELGHAPGPEDLKTLPPDTVRRLRDMRLEPHVSAAADMAPDLVAFAEFWRPDLVVAVPPVLAAPLAAHAAGAPLVRHLWGPDISRHAGFPGLGSPPGHWPESLRRLYERYGVEPKADHAVRNIDP</sequence>
<proteinExistence type="predicted"/>
<dbReference type="InterPro" id="IPR048284">
    <property type="entry name" value="EryCIII-like_N"/>
</dbReference>